<dbReference type="Gene3D" id="3.40.50.1000">
    <property type="entry name" value="HAD superfamily/HAD-like"/>
    <property type="match status" value="1"/>
</dbReference>
<sequence>MKLAIDDRTQVVEMWRRIGVECWQVDSGDF</sequence>
<proteinExistence type="predicted"/>
<organism evidence="2 3">
    <name type="scientific">Escherichia phage KIT03</name>
    <dbReference type="NCBI Taxonomy" id="2218499"/>
    <lineage>
        <taxon>Viruses</taxon>
        <taxon>Duplodnaviria</taxon>
        <taxon>Heunggongvirae</taxon>
        <taxon>Uroviricota</taxon>
        <taxon>Caudoviricetes</taxon>
        <taxon>Pantevenvirales</taxon>
        <taxon>Straboviridae</taxon>
        <taxon>Tevenvirinae</taxon>
        <taxon>Tequatrovirus</taxon>
        <taxon>Tequatrovirus kit03</taxon>
    </lineage>
</organism>
<gene>
    <name evidence="2" type="ORF">KIT03_215</name>
</gene>
<dbReference type="InterPro" id="IPR056782">
    <property type="entry name" value="HAD_PNKP"/>
</dbReference>
<reference evidence="2 3" key="1">
    <citation type="submission" date="2018-09" db="EMBL/GenBank/DDBJ databases">
        <title>Complete genome sequence of bacteriophage KIT03, a T4virus infectious both E. coli O157:H7 and Salmonella.</title>
        <authorList>
            <person name="Pham-Khanh N.H."/>
            <person name="Nakayama T."/>
            <person name="Truong T.B.V."/>
            <person name="Miyanaga K."/>
            <person name="Kamei K."/>
        </authorList>
    </citation>
    <scope>NUCLEOTIDE SEQUENCE [LARGE SCALE GENOMIC DNA]</scope>
</reference>
<feature type="domain" description="Polynucleotide kinase PNKP phosphatase" evidence="1">
    <location>
        <begin position="2"/>
        <end position="30"/>
    </location>
</feature>
<dbReference type="Pfam" id="PF25109">
    <property type="entry name" value="HAD_PNKP"/>
    <property type="match status" value="1"/>
</dbReference>
<dbReference type="EMBL" id="AP018932">
    <property type="protein sequence ID" value="BBG28735.1"/>
    <property type="molecule type" value="Genomic_DNA"/>
</dbReference>
<dbReference type="Proteomes" id="UP000271845">
    <property type="component" value="Segment"/>
</dbReference>
<evidence type="ECO:0000259" key="1">
    <source>
        <dbReference type="Pfam" id="PF25109"/>
    </source>
</evidence>
<protein>
    <recommendedName>
        <fullName evidence="1">Polynucleotide kinase PNKP phosphatase domain-containing protein</fullName>
    </recommendedName>
</protein>
<dbReference type="InterPro" id="IPR023214">
    <property type="entry name" value="HAD_sf"/>
</dbReference>
<evidence type="ECO:0000313" key="2">
    <source>
        <dbReference type="EMBL" id="BBG28735.1"/>
    </source>
</evidence>
<evidence type="ECO:0000313" key="3">
    <source>
        <dbReference type="Proteomes" id="UP000271845"/>
    </source>
</evidence>
<accession>A0A3G9HBB6</accession>
<keyword evidence="3" id="KW-1185">Reference proteome</keyword>
<name>A0A3G9HBB6_9CAUD</name>